<dbReference type="InterPro" id="IPR020472">
    <property type="entry name" value="WD40_PAC1"/>
</dbReference>
<dbReference type="PROSITE" id="PS00678">
    <property type="entry name" value="WD_REPEATS_1"/>
    <property type="match status" value="2"/>
</dbReference>
<evidence type="ECO:0000256" key="1">
    <source>
        <dbReference type="ARBA" id="ARBA00022574"/>
    </source>
</evidence>
<evidence type="ECO:0000256" key="3">
    <source>
        <dbReference type="PROSITE-ProRule" id="PRU00221"/>
    </source>
</evidence>
<keyword evidence="5" id="KW-1185">Reference proteome</keyword>
<gene>
    <name evidence="4" type="ORF">RFI_38805</name>
</gene>
<dbReference type="PROSITE" id="PS50082">
    <property type="entry name" value="WD_REPEATS_2"/>
    <property type="match status" value="2"/>
</dbReference>
<dbReference type="OrthoDB" id="2624652at2759"/>
<dbReference type="PANTHER" id="PTHR19846">
    <property type="entry name" value="WD40 REPEAT PROTEIN"/>
    <property type="match status" value="1"/>
</dbReference>
<dbReference type="EMBL" id="ASPP01046033">
    <property type="protein sequence ID" value="ETN98687.1"/>
    <property type="molecule type" value="Genomic_DNA"/>
</dbReference>
<feature type="repeat" description="WD" evidence="3">
    <location>
        <begin position="37"/>
        <end position="80"/>
    </location>
</feature>
<dbReference type="Gene3D" id="2.130.10.10">
    <property type="entry name" value="YVTN repeat-like/Quinoprotein amine dehydrogenase"/>
    <property type="match status" value="1"/>
</dbReference>
<dbReference type="InterPro" id="IPR036322">
    <property type="entry name" value="WD40_repeat_dom_sf"/>
</dbReference>
<dbReference type="SUPFAM" id="SSF50978">
    <property type="entry name" value="WD40 repeat-like"/>
    <property type="match status" value="1"/>
</dbReference>
<accession>X6L9G7</accession>
<proteinExistence type="predicted"/>
<protein>
    <submittedName>
        <fullName evidence="4">Uncharacterized protein</fullName>
    </submittedName>
</protein>
<dbReference type="InterPro" id="IPR019775">
    <property type="entry name" value="WD40_repeat_CS"/>
</dbReference>
<comment type="caution">
    <text evidence="4">The sequence shown here is derived from an EMBL/GenBank/DDBJ whole genome shotgun (WGS) entry which is preliminary data.</text>
</comment>
<dbReference type="GO" id="GO:0000398">
    <property type="term" value="P:mRNA splicing, via spliceosome"/>
    <property type="evidence" value="ECO:0007669"/>
    <property type="project" value="TreeGrafter"/>
</dbReference>
<dbReference type="Pfam" id="PF00400">
    <property type="entry name" value="WD40"/>
    <property type="match status" value="2"/>
</dbReference>
<dbReference type="GO" id="GO:0017070">
    <property type="term" value="F:U6 snRNA binding"/>
    <property type="evidence" value="ECO:0007669"/>
    <property type="project" value="TreeGrafter"/>
</dbReference>
<keyword evidence="1 3" id="KW-0853">WD repeat</keyword>
<feature type="non-terminal residue" evidence="4">
    <location>
        <position position="131"/>
    </location>
</feature>
<dbReference type="PRINTS" id="PR00320">
    <property type="entry name" value="GPROTEINBRPT"/>
</dbReference>
<keyword evidence="2" id="KW-0677">Repeat</keyword>
<evidence type="ECO:0000256" key="2">
    <source>
        <dbReference type="ARBA" id="ARBA00022737"/>
    </source>
</evidence>
<dbReference type="PANTHER" id="PTHR19846:SF6">
    <property type="entry name" value="F-BOX DOMAIN-CONTAINING PROTEIN"/>
    <property type="match status" value="1"/>
</dbReference>
<dbReference type="AlphaFoldDB" id="X6L9G7"/>
<sequence length="131" mass="14591">MSIKCGSNELINTILSGSSDNIVRLWDIRSGQQICVFSSHFDDVACVEYSPFVKKSSSGNSAVICSGSLDNTIRFWDIRSYNIELYSIKGCDEYDEISCLKFVSLKNKVGDNEQNDCGIHLYYGSNDGPIH</sequence>
<dbReference type="Proteomes" id="UP000023152">
    <property type="component" value="Unassembled WGS sequence"/>
</dbReference>
<evidence type="ECO:0000313" key="5">
    <source>
        <dbReference type="Proteomes" id="UP000023152"/>
    </source>
</evidence>
<reference evidence="4 5" key="1">
    <citation type="journal article" date="2013" name="Curr. Biol.">
        <title>The Genome of the Foraminiferan Reticulomyxa filosa.</title>
        <authorList>
            <person name="Glockner G."/>
            <person name="Hulsmann N."/>
            <person name="Schleicher M."/>
            <person name="Noegel A.A."/>
            <person name="Eichinger L."/>
            <person name="Gallinger C."/>
            <person name="Pawlowski J."/>
            <person name="Sierra R."/>
            <person name="Euteneuer U."/>
            <person name="Pillet L."/>
            <person name="Moustafa A."/>
            <person name="Platzer M."/>
            <person name="Groth M."/>
            <person name="Szafranski K."/>
            <person name="Schliwa M."/>
        </authorList>
    </citation>
    <scope>NUCLEOTIDE SEQUENCE [LARGE SCALE GENOMIC DNA]</scope>
</reference>
<dbReference type="GO" id="GO:0030621">
    <property type="term" value="F:U4 snRNA binding"/>
    <property type="evidence" value="ECO:0007669"/>
    <property type="project" value="TreeGrafter"/>
</dbReference>
<feature type="repeat" description="WD" evidence="3">
    <location>
        <begin position="14"/>
        <end position="36"/>
    </location>
</feature>
<evidence type="ECO:0000313" key="4">
    <source>
        <dbReference type="EMBL" id="ETN98687.1"/>
    </source>
</evidence>
<organism evidence="4 5">
    <name type="scientific">Reticulomyxa filosa</name>
    <dbReference type="NCBI Taxonomy" id="46433"/>
    <lineage>
        <taxon>Eukaryota</taxon>
        <taxon>Sar</taxon>
        <taxon>Rhizaria</taxon>
        <taxon>Retaria</taxon>
        <taxon>Foraminifera</taxon>
        <taxon>Monothalamids</taxon>
        <taxon>Reticulomyxidae</taxon>
        <taxon>Reticulomyxa</taxon>
    </lineage>
</organism>
<dbReference type="InterPro" id="IPR015943">
    <property type="entry name" value="WD40/YVTN_repeat-like_dom_sf"/>
</dbReference>
<dbReference type="InterPro" id="IPR001680">
    <property type="entry name" value="WD40_rpt"/>
</dbReference>
<name>X6L9G7_RETFI</name>
<dbReference type="SMART" id="SM00320">
    <property type="entry name" value="WD40"/>
    <property type="match status" value="1"/>
</dbReference>
<dbReference type="GO" id="GO:0046540">
    <property type="term" value="C:U4/U6 x U5 tri-snRNP complex"/>
    <property type="evidence" value="ECO:0007669"/>
    <property type="project" value="TreeGrafter"/>
</dbReference>